<dbReference type="InterPro" id="IPR026352">
    <property type="entry name" value="Nanowire_3heme"/>
</dbReference>
<feature type="domain" description="Cytochrome c7-like" evidence="2">
    <location>
        <begin position="149"/>
        <end position="209"/>
    </location>
</feature>
<dbReference type="EMBL" id="WTVN01000019">
    <property type="protein sequence ID" value="NMG44677.1"/>
    <property type="molecule type" value="Genomic_DNA"/>
</dbReference>
<accession>A0ABX1Q173</accession>
<comment type="caution">
    <text evidence="3">The sequence shown here is derived from an EMBL/GenBank/DDBJ whole genome shotgun (WGS) entry which is preliminary data.</text>
</comment>
<dbReference type="RefSeq" id="WP_169256529.1">
    <property type="nucleotide sequence ID" value="NZ_WTVN01000019.1"/>
</dbReference>
<dbReference type="CDD" id="cd08168">
    <property type="entry name" value="Cytochrom_C3"/>
    <property type="match status" value="1"/>
</dbReference>
<protein>
    <submittedName>
        <fullName evidence="3">Cytochrome c, class I</fullName>
    </submittedName>
</protein>
<dbReference type="Pfam" id="PF14522">
    <property type="entry name" value="Cytochrome_C7"/>
    <property type="match status" value="1"/>
</dbReference>
<dbReference type="Proteomes" id="UP000623795">
    <property type="component" value="Unassembled WGS sequence"/>
</dbReference>
<evidence type="ECO:0000313" key="3">
    <source>
        <dbReference type="EMBL" id="NMG44677.1"/>
    </source>
</evidence>
<keyword evidence="4" id="KW-1185">Reference proteome</keyword>
<evidence type="ECO:0000313" key="4">
    <source>
        <dbReference type="Proteomes" id="UP000623795"/>
    </source>
</evidence>
<gene>
    <name evidence="3" type="ORF">GPA22_13190</name>
</gene>
<keyword evidence="1" id="KW-0732">Signal</keyword>
<evidence type="ECO:0000256" key="1">
    <source>
        <dbReference type="SAM" id="SignalP"/>
    </source>
</evidence>
<dbReference type="Gene3D" id="3.90.10.10">
    <property type="entry name" value="Cytochrome C3"/>
    <property type="match status" value="1"/>
</dbReference>
<evidence type="ECO:0000259" key="2">
    <source>
        <dbReference type="Pfam" id="PF14522"/>
    </source>
</evidence>
<dbReference type="InterPro" id="IPR036280">
    <property type="entry name" value="Multihaem_cyt_sf"/>
</dbReference>
<dbReference type="InterPro" id="IPR029467">
    <property type="entry name" value="Cyt_c7-like"/>
</dbReference>
<feature type="chain" id="PRO_5047425944" evidence="1">
    <location>
        <begin position="25"/>
        <end position="221"/>
    </location>
</feature>
<name>A0ABX1Q173_9RHOO</name>
<dbReference type="NCBIfam" id="TIGR04257">
    <property type="entry name" value="nanowire_3heme"/>
    <property type="match status" value="1"/>
</dbReference>
<proteinExistence type="predicted"/>
<reference evidence="3 4" key="1">
    <citation type="submission" date="2019-12" db="EMBL/GenBank/DDBJ databases">
        <title>Comparative genomics gives insights into the taxonomy of the Azoarcus-Aromatoleum group and reveals separate origins of nif in the plant-associated Azoarcus and non-plant-associated Aromatoleum sub-groups.</title>
        <authorList>
            <person name="Lafos M."/>
            <person name="Maluk M."/>
            <person name="Batista M."/>
            <person name="Junghare M."/>
            <person name="Carmona M."/>
            <person name="Faoro H."/>
            <person name="Cruz L.M."/>
            <person name="Battistoni F."/>
            <person name="De Souza E."/>
            <person name="Pedrosa F."/>
            <person name="Chen W.-M."/>
            <person name="Poole P.S."/>
            <person name="Dixon R.A."/>
            <person name="James E.K."/>
        </authorList>
    </citation>
    <scope>NUCLEOTIDE SEQUENCE [LARGE SCALE GENOMIC DNA]</scope>
    <source>
        <strain evidence="3 4">Td21</strain>
    </source>
</reference>
<sequence>MTRRIPTLLLTVFAAGLFGSTAVAAQDAKGKPAAAPAAAPAPAPAPAPAAPATDVNRFNRLLKPASQRNLPPMQDGIHDPTSEGTAALMPPLAAFETLPRSNAGNRVNWVKALEDRAINPRWDRIDPNAAPVVMDLNIVREVKGSMPDVVYPHKQHTEWLDCSNCHPAIFIPQKGANQISMAAILLGQKCGVCHGKVAFPVSECRLCHSKKKDGPVARTGQ</sequence>
<dbReference type="SUPFAM" id="SSF48695">
    <property type="entry name" value="Multiheme cytochromes"/>
    <property type="match status" value="1"/>
</dbReference>
<feature type="signal peptide" evidence="1">
    <location>
        <begin position="1"/>
        <end position="24"/>
    </location>
</feature>
<organism evidence="3 4">
    <name type="scientific">Aromatoleum toluvorans</name>
    <dbReference type="NCBI Taxonomy" id="92002"/>
    <lineage>
        <taxon>Bacteria</taxon>
        <taxon>Pseudomonadati</taxon>
        <taxon>Pseudomonadota</taxon>
        <taxon>Betaproteobacteria</taxon>
        <taxon>Rhodocyclales</taxon>
        <taxon>Rhodocyclaceae</taxon>
        <taxon>Aromatoleum</taxon>
    </lineage>
</organism>